<dbReference type="EMBL" id="JANJYJ010000009">
    <property type="protein sequence ID" value="KAK3190193.1"/>
    <property type="molecule type" value="Genomic_DNA"/>
</dbReference>
<evidence type="ECO:0008006" key="4">
    <source>
        <dbReference type="Google" id="ProtNLM"/>
    </source>
</evidence>
<proteinExistence type="predicted"/>
<name>A0AAE0DVG3_9ROSI</name>
<dbReference type="AlphaFoldDB" id="A0AAE0DVG3"/>
<organism evidence="2 3">
    <name type="scientific">Dipteronia sinensis</name>
    <dbReference type="NCBI Taxonomy" id="43782"/>
    <lineage>
        <taxon>Eukaryota</taxon>
        <taxon>Viridiplantae</taxon>
        <taxon>Streptophyta</taxon>
        <taxon>Embryophyta</taxon>
        <taxon>Tracheophyta</taxon>
        <taxon>Spermatophyta</taxon>
        <taxon>Magnoliopsida</taxon>
        <taxon>eudicotyledons</taxon>
        <taxon>Gunneridae</taxon>
        <taxon>Pentapetalae</taxon>
        <taxon>rosids</taxon>
        <taxon>malvids</taxon>
        <taxon>Sapindales</taxon>
        <taxon>Sapindaceae</taxon>
        <taxon>Hippocastanoideae</taxon>
        <taxon>Acereae</taxon>
        <taxon>Dipteronia</taxon>
    </lineage>
</organism>
<sequence>MTTCTYIITTFLISSHDDYDDEQQIFQLGFSSSKDLWFSIFLSMVFYFLESNRANGKFRWKTEKLKIKFFFFLEFVRKMMMFWWFDSSIDLHVSMVCMVLFLQGQPIKPKLCTRRSRIHVYVASNATVELILTKNKLKTRKCILVLVVYYKYSIYIYIYRVIYQLSVLPVKFFCFCD</sequence>
<comment type="caution">
    <text evidence="2">The sequence shown here is derived from an EMBL/GenBank/DDBJ whole genome shotgun (WGS) entry which is preliminary data.</text>
</comment>
<protein>
    <recommendedName>
        <fullName evidence="4">Transmembrane protein</fullName>
    </recommendedName>
</protein>
<gene>
    <name evidence="2" type="ORF">Dsin_029754</name>
</gene>
<keyword evidence="1" id="KW-0472">Membrane</keyword>
<evidence type="ECO:0000256" key="1">
    <source>
        <dbReference type="SAM" id="Phobius"/>
    </source>
</evidence>
<evidence type="ECO:0000313" key="3">
    <source>
        <dbReference type="Proteomes" id="UP001281410"/>
    </source>
</evidence>
<keyword evidence="1" id="KW-0812">Transmembrane</keyword>
<feature type="transmembrane region" description="Helical" evidence="1">
    <location>
        <begin position="142"/>
        <end position="162"/>
    </location>
</feature>
<accession>A0AAE0DVG3</accession>
<keyword evidence="1" id="KW-1133">Transmembrane helix</keyword>
<dbReference type="Proteomes" id="UP001281410">
    <property type="component" value="Unassembled WGS sequence"/>
</dbReference>
<evidence type="ECO:0000313" key="2">
    <source>
        <dbReference type="EMBL" id="KAK3190193.1"/>
    </source>
</evidence>
<reference evidence="2" key="1">
    <citation type="journal article" date="2023" name="Plant J.">
        <title>Genome sequences and population genomics provide insights into the demographic history, inbreeding, and mutation load of two 'living fossil' tree species of Dipteronia.</title>
        <authorList>
            <person name="Feng Y."/>
            <person name="Comes H.P."/>
            <person name="Chen J."/>
            <person name="Zhu S."/>
            <person name="Lu R."/>
            <person name="Zhang X."/>
            <person name="Li P."/>
            <person name="Qiu J."/>
            <person name="Olsen K.M."/>
            <person name="Qiu Y."/>
        </authorList>
    </citation>
    <scope>NUCLEOTIDE SEQUENCE</scope>
    <source>
        <strain evidence="2">NBL</strain>
    </source>
</reference>
<keyword evidence="3" id="KW-1185">Reference proteome</keyword>